<dbReference type="InterPro" id="IPR032675">
    <property type="entry name" value="LRR_dom_sf"/>
</dbReference>
<dbReference type="Gene3D" id="3.80.10.10">
    <property type="entry name" value="Ribonuclease Inhibitor"/>
    <property type="match status" value="2"/>
</dbReference>
<proteinExistence type="predicted"/>
<dbReference type="PANTHER" id="PTHR33463">
    <property type="entry name" value="NB-ARC DOMAIN-CONTAINING PROTEIN-RELATED"/>
    <property type="match status" value="1"/>
</dbReference>
<keyword evidence="3" id="KW-1185">Reference proteome</keyword>
<organism evidence="2 3">
    <name type="scientific">Urochloa decumbens</name>
    <dbReference type="NCBI Taxonomy" id="240449"/>
    <lineage>
        <taxon>Eukaryota</taxon>
        <taxon>Viridiplantae</taxon>
        <taxon>Streptophyta</taxon>
        <taxon>Embryophyta</taxon>
        <taxon>Tracheophyta</taxon>
        <taxon>Spermatophyta</taxon>
        <taxon>Magnoliopsida</taxon>
        <taxon>Liliopsida</taxon>
        <taxon>Poales</taxon>
        <taxon>Poaceae</taxon>
        <taxon>PACMAD clade</taxon>
        <taxon>Panicoideae</taxon>
        <taxon>Panicodae</taxon>
        <taxon>Paniceae</taxon>
        <taxon>Melinidinae</taxon>
        <taxon>Urochloa</taxon>
    </lineage>
</organism>
<dbReference type="EMBL" id="OZ075137">
    <property type="protein sequence ID" value="CAL5008452.1"/>
    <property type="molecule type" value="Genomic_DNA"/>
</dbReference>
<reference evidence="3" key="1">
    <citation type="submission" date="2024-06" db="EMBL/GenBank/DDBJ databases">
        <authorList>
            <person name="Ryan C."/>
        </authorList>
    </citation>
    <scope>NUCLEOTIDE SEQUENCE [LARGE SCALE GENOMIC DNA]</scope>
</reference>
<dbReference type="InterPro" id="IPR050905">
    <property type="entry name" value="Plant_NBS-LRR"/>
</dbReference>
<accession>A0ABC9BUG0</accession>
<dbReference type="AlphaFoldDB" id="A0ABC9BUG0"/>
<name>A0ABC9BUG0_9POAL</name>
<dbReference type="Proteomes" id="UP001497457">
    <property type="component" value="Chromosome 27b"/>
</dbReference>
<dbReference type="PANTHER" id="PTHR33463:SF200">
    <property type="entry name" value="NB-ARC DOMAIN-CONTAINING PROTEIN"/>
    <property type="match status" value="1"/>
</dbReference>
<protein>
    <recommendedName>
        <fullName evidence="1">Disease resistance protein At4g27190-like leucine-rich repeats domain-containing protein</fullName>
    </recommendedName>
</protein>
<feature type="domain" description="Disease resistance protein At4g27190-like leucine-rich repeats" evidence="1">
    <location>
        <begin position="852"/>
        <end position="970"/>
    </location>
</feature>
<evidence type="ECO:0000259" key="1">
    <source>
        <dbReference type="Pfam" id="PF23247"/>
    </source>
</evidence>
<evidence type="ECO:0000313" key="3">
    <source>
        <dbReference type="Proteomes" id="UP001497457"/>
    </source>
</evidence>
<sequence>MAVQKMVPYLKDLTVYGSKPKDIYFDGWHGLGTSTVLRAIAENPPPSLFKRFDKIIHIDCSSWKSQRELQRAIADELNLTQQVAADFDRQDEEDDFSGVDQGSRTEIGTVARVIFLSLVQYPCLVILHNGSDVKVDLFRCGIPQLELIGTKVLWTFTGWFRFNPKILSVNPKLSSDLFLCATNLATNWDALLAEEAREIVLYARKLGLGVTPEIATACFLYYLSLGRQGDDIIYFNWAMHASNYWICDGIVGGGQQDNQAWELAHALQQHMRLEEYSSSTLLRYCYGLRISTKHWVSLTNSYFDEVPSGTTSLFFAPVREGGYVSVPRERFHEVDQLRVLKLCRCTFNFSSPPFHCCRNLRFLGLDKCMDEQQLGEEKTGARALETFQRLWVLDVSNTNWELNFSLETEEPVATNIEVHINKGRIWRGNLAWRRMPNLFKLRVIEPTRYWWEAGREDEVMDMVKLELLVLSKNSTIQVFPNLSDATNLKTLVLDGCVGLEHVGPHGLPPSLESFRFDSGSGEDDENRAKISCISLAGCAKLTDFRLHGSLPNLEELDLSCTAVKMLDLKDEAAVKSLQKFFLVGCEQLRSISWSYRKKHPIRLLCIDTCTGGEVARKPSSSCDSSMVCKGKGGKEYCHAFVAVTDMRFLQSIEFLWWWWDWRTPKVKANLCWSSTSKGDGKNCHKKKMHGHIPAGSLLPRSLTYYDIDISTEHQITSHIDGSSNATTLFQPVGTHMEIGEGVNDVPNTVSKRGSGAICYVMDRVKSLHVHDNCSITAVTPENIFASPSNVWGVMNKVRWCRVERCPRLQTVFNTQYEGGNFSRLEIFWAAHLLMARYIWYTNTRMSALEKAWGSFRALRAIHLHFCPRLTYVLRLTWDDNLSQLETLHILSCGDLRQVFLVEGRIQEEIAAPNEKSWMDWKSWKGMLGFTKLKDLYLHELPNLQLICETKMFAPNLETIYIRGCWSLRRLPATDTRRYQDGRPVAVDCEKDWWDKLEWDGMESGHHPSLFKPRHSKYYRK</sequence>
<dbReference type="Pfam" id="PF23247">
    <property type="entry name" value="LRR_RPS2"/>
    <property type="match status" value="1"/>
</dbReference>
<reference evidence="2 3" key="2">
    <citation type="submission" date="2024-10" db="EMBL/GenBank/DDBJ databases">
        <authorList>
            <person name="Ryan C."/>
        </authorList>
    </citation>
    <scope>NUCLEOTIDE SEQUENCE [LARGE SCALE GENOMIC DNA]</scope>
</reference>
<dbReference type="SUPFAM" id="SSF52058">
    <property type="entry name" value="L domain-like"/>
    <property type="match status" value="1"/>
</dbReference>
<dbReference type="InterPro" id="IPR057135">
    <property type="entry name" value="At4g27190-like_LRR"/>
</dbReference>
<gene>
    <name evidence="2" type="ORF">URODEC1_LOCUS69004</name>
</gene>
<evidence type="ECO:0000313" key="2">
    <source>
        <dbReference type="EMBL" id="CAL5008452.1"/>
    </source>
</evidence>